<feature type="region of interest" description="Disordered" evidence="1">
    <location>
        <begin position="27"/>
        <end position="78"/>
    </location>
</feature>
<dbReference type="EMBL" id="BMJO01000003">
    <property type="protein sequence ID" value="GGE52538.1"/>
    <property type="molecule type" value="Genomic_DNA"/>
</dbReference>
<organism evidence="4 5">
    <name type="scientific">Pedobacter psychrotolerans</name>
    <dbReference type="NCBI Taxonomy" id="1843235"/>
    <lineage>
        <taxon>Bacteria</taxon>
        <taxon>Pseudomonadati</taxon>
        <taxon>Bacteroidota</taxon>
        <taxon>Sphingobacteriia</taxon>
        <taxon>Sphingobacteriales</taxon>
        <taxon>Sphingobacteriaceae</taxon>
        <taxon>Pedobacter</taxon>
    </lineage>
</organism>
<reference evidence="3" key="4">
    <citation type="submission" date="2024-05" db="EMBL/GenBank/DDBJ databases">
        <authorList>
            <person name="Sun Q."/>
            <person name="Zhou Y."/>
        </authorList>
    </citation>
    <scope>NUCLEOTIDE SEQUENCE</scope>
    <source>
        <strain evidence="3">CGMCC 1.15644</strain>
    </source>
</reference>
<sequence>MKIKSILKSTMFTLLVAGFLPVAVNAQNKPANKSSKKDTVKKAVPVRAPGKNEKNEVSAPIKPATPATSTTPAKPIKH</sequence>
<keyword evidence="6" id="KW-1185">Reference proteome</keyword>
<comment type="caution">
    <text evidence="4">The sequence shown here is derived from an EMBL/GenBank/DDBJ whole genome shotgun (WGS) entry which is preliminary data.</text>
</comment>
<protein>
    <submittedName>
        <fullName evidence="4">Uncharacterized protein</fullName>
    </submittedName>
</protein>
<evidence type="ECO:0000313" key="3">
    <source>
        <dbReference type="EMBL" id="GGE52538.1"/>
    </source>
</evidence>
<evidence type="ECO:0000313" key="4">
    <source>
        <dbReference type="EMBL" id="TCO28878.1"/>
    </source>
</evidence>
<dbReference type="AlphaFoldDB" id="A0A4R2HKA3"/>
<reference evidence="4 5" key="3">
    <citation type="submission" date="2019-03" db="EMBL/GenBank/DDBJ databases">
        <title>Genomic Encyclopedia of Type Strains, Phase IV (KMG-IV): sequencing the most valuable type-strain genomes for metagenomic binning, comparative biology and taxonomic classification.</title>
        <authorList>
            <person name="Goeker M."/>
        </authorList>
    </citation>
    <scope>NUCLEOTIDE SEQUENCE [LARGE SCALE GENOMIC DNA]</scope>
    <source>
        <strain evidence="4 5">DSM 103236</strain>
    </source>
</reference>
<reference evidence="3" key="1">
    <citation type="journal article" date="2014" name="Int. J. Syst. Evol. Microbiol.">
        <title>Complete genome of a new Firmicutes species belonging to the dominant human colonic microbiota ('Ruminococcus bicirculans') reveals two chromosomes and a selective capacity to utilize plant glucans.</title>
        <authorList>
            <consortium name="NISC Comparative Sequencing Program"/>
            <person name="Wegmann U."/>
            <person name="Louis P."/>
            <person name="Goesmann A."/>
            <person name="Henrissat B."/>
            <person name="Duncan S.H."/>
            <person name="Flint H.J."/>
        </authorList>
    </citation>
    <scope>NUCLEOTIDE SEQUENCE</scope>
    <source>
        <strain evidence="3">CGMCC 1.15644</strain>
    </source>
</reference>
<reference evidence="6" key="2">
    <citation type="journal article" date="2019" name="Int. J. Syst. Evol. Microbiol.">
        <title>The Global Catalogue of Microorganisms (GCM) 10K type strain sequencing project: providing services to taxonomists for standard genome sequencing and annotation.</title>
        <authorList>
            <consortium name="The Broad Institute Genomics Platform"/>
            <consortium name="The Broad Institute Genome Sequencing Center for Infectious Disease"/>
            <person name="Wu L."/>
            <person name="Ma J."/>
        </authorList>
    </citation>
    <scope>NUCLEOTIDE SEQUENCE [LARGE SCALE GENOMIC DNA]</scope>
    <source>
        <strain evidence="6">CGMCC 1.15644</strain>
    </source>
</reference>
<evidence type="ECO:0000313" key="5">
    <source>
        <dbReference type="Proteomes" id="UP000295684"/>
    </source>
</evidence>
<accession>A0A4R2HKA3</accession>
<proteinExistence type="predicted"/>
<dbReference type="Proteomes" id="UP000622648">
    <property type="component" value="Unassembled WGS sequence"/>
</dbReference>
<dbReference type="RefSeq" id="WP_132529941.1">
    <property type="nucleotide sequence ID" value="NZ_BMJO01000003.1"/>
</dbReference>
<feature type="chain" id="PRO_5020526877" evidence="2">
    <location>
        <begin position="27"/>
        <end position="78"/>
    </location>
</feature>
<evidence type="ECO:0000313" key="6">
    <source>
        <dbReference type="Proteomes" id="UP000622648"/>
    </source>
</evidence>
<dbReference type="Proteomes" id="UP000295684">
    <property type="component" value="Unassembled WGS sequence"/>
</dbReference>
<feature type="compositionally biased region" description="Low complexity" evidence="1">
    <location>
        <begin position="58"/>
        <end position="78"/>
    </location>
</feature>
<evidence type="ECO:0000256" key="1">
    <source>
        <dbReference type="SAM" id="MobiDB-lite"/>
    </source>
</evidence>
<keyword evidence="2" id="KW-0732">Signal</keyword>
<name>A0A4R2HKA3_9SPHI</name>
<evidence type="ECO:0000256" key="2">
    <source>
        <dbReference type="SAM" id="SignalP"/>
    </source>
</evidence>
<gene>
    <name evidence="4" type="ORF">EV200_102295</name>
    <name evidence="3" type="ORF">GCM10011413_18510</name>
</gene>
<dbReference type="EMBL" id="SLWO01000002">
    <property type="protein sequence ID" value="TCO28878.1"/>
    <property type="molecule type" value="Genomic_DNA"/>
</dbReference>
<feature type="signal peptide" evidence="2">
    <location>
        <begin position="1"/>
        <end position="26"/>
    </location>
</feature>